<reference evidence="2 3" key="1">
    <citation type="submission" date="2008-10" db="EMBL/GenBank/DDBJ databases">
        <title>Genome sequence of Bacillus cereus AH820.</title>
        <authorList>
            <person name="Dodson R.J."/>
            <person name="Durkin A.S."/>
            <person name="Rosovitz M.J."/>
            <person name="Rasko D.A."/>
            <person name="Hoffmaster A."/>
            <person name="Ravel J."/>
            <person name="Sutton G."/>
        </authorList>
    </citation>
    <scope>NUCLEOTIDE SEQUENCE [LARGE SCALE GENOMIC DNA]</scope>
    <source>
        <strain evidence="2 3">AH820</strain>
    </source>
</reference>
<dbReference type="AlphaFoldDB" id="B7JD17"/>
<dbReference type="HOGENOM" id="CLU_153677_0_0_9"/>
<keyword evidence="1" id="KW-0472">Membrane</keyword>
<keyword evidence="1" id="KW-0812">Transmembrane</keyword>
<feature type="transmembrane region" description="Helical" evidence="1">
    <location>
        <begin position="63"/>
        <end position="87"/>
    </location>
</feature>
<sequence length="150" mass="16634">MPSPTRAGVLGITRTTFNFVSKESSVLLILFPAAIVTTITSLLISSLISLITDAYKSGLIDKIKISAFLATSLLSVVIDIPYFSLAFSKFVVFKSEHMILFEDTIFLFSIPPIIAIPIFPHPMNPICLSIITQSCSFFNKLYHFEIVILK</sequence>
<keyword evidence="1" id="KW-1133">Transmembrane helix</keyword>
<organism evidence="2 3">
    <name type="scientific">Bacillus cereus (strain AH820)</name>
    <dbReference type="NCBI Taxonomy" id="405535"/>
    <lineage>
        <taxon>Bacteria</taxon>
        <taxon>Bacillati</taxon>
        <taxon>Bacillota</taxon>
        <taxon>Bacilli</taxon>
        <taxon>Bacillales</taxon>
        <taxon>Bacillaceae</taxon>
        <taxon>Bacillus</taxon>
        <taxon>Bacillus cereus group</taxon>
    </lineage>
</organism>
<dbReference type="KEGG" id="bcu:BCAH820_2990"/>
<name>B7JD17_BACC0</name>
<evidence type="ECO:0000313" key="2">
    <source>
        <dbReference type="EMBL" id="ACK91698.1"/>
    </source>
</evidence>
<protein>
    <submittedName>
        <fullName evidence="2">Uncharacterized protein</fullName>
    </submittedName>
</protein>
<evidence type="ECO:0000256" key="1">
    <source>
        <dbReference type="SAM" id="Phobius"/>
    </source>
</evidence>
<gene>
    <name evidence="2" type="ordered locus">BCAH820_2990</name>
</gene>
<dbReference type="Proteomes" id="UP000001363">
    <property type="component" value="Chromosome"/>
</dbReference>
<feature type="transmembrane region" description="Helical" evidence="1">
    <location>
        <begin position="99"/>
        <end position="119"/>
    </location>
</feature>
<dbReference type="EMBL" id="CP001283">
    <property type="protein sequence ID" value="ACK91698.1"/>
    <property type="molecule type" value="Genomic_DNA"/>
</dbReference>
<evidence type="ECO:0000313" key="3">
    <source>
        <dbReference type="Proteomes" id="UP000001363"/>
    </source>
</evidence>
<feature type="transmembrane region" description="Helical" evidence="1">
    <location>
        <begin position="26"/>
        <end position="51"/>
    </location>
</feature>
<proteinExistence type="predicted"/>
<accession>B7JD17</accession>